<dbReference type="RefSeq" id="WP_118035582.1">
    <property type="nucleotide sequence ID" value="NZ_QRTP01000004.1"/>
</dbReference>
<accession>A0A412CGP0</accession>
<organism evidence="1 2">
    <name type="scientific">Megamonas rupellensis</name>
    <dbReference type="NCBI Taxonomy" id="491921"/>
    <lineage>
        <taxon>Bacteria</taxon>
        <taxon>Bacillati</taxon>
        <taxon>Bacillota</taxon>
        <taxon>Negativicutes</taxon>
        <taxon>Selenomonadales</taxon>
        <taxon>Selenomonadaceae</taxon>
        <taxon>Megamonas</taxon>
    </lineage>
</organism>
<evidence type="ECO:0000313" key="1">
    <source>
        <dbReference type="EMBL" id="RGQ85515.1"/>
    </source>
</evidence>
<comment type="caution">
    <text evidence="1">The sequence shown here is derived from an EMBL/GenBank/DDBJ whole genome shotgun (WGS) entry which is preliminary data.</text>
</comment>
<reference evidence="1 2" key="1">
    <citation type="submission" date="2018-08" db="EMBL/GenBank/DDBJ databases">
        <title>A genome reference for cultivated species of the human gut microbiota.</title>
        <authorList>
            <person name="Zou Y."/>
            <person name="Xue W."/>
            <person name="Luo G."/>
        </authorList>
    </citation>
    <scope>NUCLEOTIDE SEQUENCE [LARGE SCALE GENOMIC DNA]</scope>
    <source>
        <strain evidence="1 2">AF27-12</strain>
    </source>
</reference>
<dbReference type="AlphaFoldDB" id="A0A412CGP0"/>
<protein>
    <submittedName>
        <fullName evidence="1">Uncharacterized protein</fullName>
    </submittedName>
</protein>
<dbReference type="Proteomes" id="UP000286147">
    <property type="component" value="Unassembled WGS sequence"/>
</dbReference>
<dbReference type="EMBL" id="QRTP01000004">
    <property type="protein sequence ID" value="RGQ85515.1"/>
    <property type="molecule type" value="Genomic_DNA"/>
</dbReference>
<gene>
    <name evidence="1" type="ORF">DWY77_02590</name>
</gene>
<evidence type="ECO:0000313" key="2">
    <source>
        <dbReference type="Proteomes" id="UP000286147"/>
    </source>
</evidence>
<proteinExistence type="predicted"/>
<sequence length="86" mass="10086">MLKEYEYKKALKLLDELLDKYNIPNKKSEDGIARIDGLVVDEYFDKIDLFDDIIDDKYDMPTQDIENIAETSYEDDVELNEFVLAA</sequence>
<name>A0A412CGP0_9FIRM</name>